<dbReference type="Proteomes" id="UP000596035">
    <property type="component" value="Chromosome"/>
</dbReference>
<evidence type="ECO:0000259" key="6">
    <source>
        <dbReference type="Pfam" id="PF01061"/>
    </source>
</evidence>
<dbReference type="EMBL" id="CP065321">
    <property type="protein sequence ID" value="QQR30236.1"/>
    <property type="molecule type" value="Genomic_DNA"/>
</dbReference>
<keyword evidence="9" id="KW-1185">Reference proteome</keyword>
<reference evidence="9" key="2">
    <citation type="submission" date="2017-05" db="EMBL/GenBank/DDBJ databases">
        <title>Improved OligoMM genomes.</title>
        <authorList>
            <person name="Garzetti D."/>
        </authorList>
    </citation>
    <scope>NUCLEOTIDE SEQUENCE [LARGE SCALE GENOMIC DNA]</scope>
    <source>
        <strain evidence="9">KB18</strain>
    </source>
</reference>
<name>A0A1Z2XRA5_9FIRM</name>
<feature type="transmembrane region" description="Helical" evidence="5">
    <location>
        <begin position="89"/>
        <end position="120"/>
    </location>
</feature>
<dbReference type="RefSeq" id="WP_066541243.1">
    <property type="nucleotide sequence ID" value="NZ_CP021422.1"/>
</dbReference>
<dbReference type="InterPro" id="IPR052902">
    <property type="entry name" value="ABC-2_transporter"/>
</dbReference>
<keyword evidence="2 5" id="KW-0812">Transmembrane</keyword>
<dbReference type="PANTHER" id="PTHR43027:SF2">
    <property type="entry name" value="TRANSPORT PERMEASE PROTEIN"/>
    <property type="match status" value="1"/>
</dbReference>
<dbReference type="PANTHER" id="PTHR43027">
    <property type="entry name" value="DOXORUBICIN RESISTANCE ABC TRANSPORTER PERMEASE PROTEIN DRRC-RELATED"/>
    <property type="match status" value="1"/>
</dbReference>
<evidence type="ECO:0000313" key="10">
    <source>
        <dbReference type="Proteomes" id="UP000596035"/>
    </source>
</evidence>
<feature type="transmembrane region" description="Helical" evidence="5">
    <location>
        <begin position="132"/>
        <end position="153"/>
    </location>
</feature>
<feature type="transmembrane region" description="Helical" evidence="5">
    <location>
        <begin position="160"/>
        <end position="181"/>
    </location>
</feature>
<organism evidence="8 10">
    <name type="scientific">Acutalibacter muris</name>
    <dbReference type="NCBI Taxonomy" id="1796620"/>
    <lineage>
        <taxon>Bacteria</taxon>
        <taxon>Bacillati</taxon>
        <taxon>Bacillota</taxon>
        <taxon>Clostridia</taxon>
        <taxon>Eubacteriales</taxon>
        <taxon>Acutalibacteraceae</taxon>
        <taxon>Acutalibacter</taxon>
    </lineage>
</organism>
<dbReference type="Proteomes" id="UP000196710">
    <property type="component" value="Chromosome"/>
</dbReference>
<keyword evidence="3 5" id="KW-1133">Transmembrane helix</keyword>
<dbReference type="EMBL" id="CP021422">
    <property type="protein sequence ID" value="ASB40956.1"/>
    <property type="molecule type" value="Genomic_DNA"/>
</dbReference>
<evidence type="ECO:0000256" key="4">
    <source>
        <dbReference type="ARBA" id="ARBA00023136"/>
    </source>
</evidence>
<evidence type="ECO:0000313" key="7">
    <source>
        <dbReference type="EMBL" id="ASB40956.1"/>
    </source>
</evidence>
<dbReference type="GO" id="GO:0016020">
    <property type="term" value="C:membrane"/>
    <property type="evidence" value="ECO:0007669"/>
    <property type="project" value="UniProtKB-SubCell"/>
</dbReference>
<evidence type="ECO:0000313" key="8">
    <source>
        <dbReference type="EMBL" id="QQR30236.1"/>
    </source>
</evidence>
<reference evidence="8 10" key="3">
    <citation type="submission" date="2020-11" db="EMBL/GenBank/DDBJ databases">
        <title>Closed and high quality bacterial genomes of the OMM12 community.</title>
        <authorList>
            <person name="Marbouty M."/>
            <person name="Lamy-Besnier Q."/>
            <person name="Debarbieux L."/>
            <person name="Koszul R."/>
        </authorList>
    </citation>
    <scope>NUCLEOTIDE SEQUENCE [LARGE SCALE GENOMIC DNA]</scope>
    <source>
        <strain evidence="8 10">KB18</strain>
    </source>
</reference>
<dbReference type="Pfam" id="PF01061">
    <property type="entry name" value="ABC2_membrane"/>
    <property type="match status" value="1"/>
</dbReference>
<evidence type="ECO:0000256" key="3">
    <source>
        <dbReference type="ARBA" id="ARBA00022989"/>
    </source>
</evidence>
<sequence>MSGFLYGVALQWKLDIRSKSLLVTCYIIPLIFFLLMGGIFTSVMPDMRGTLIQSMIVMSVSMGAFIGLPPSLLETYGSDIKKVYKSNGVPIYLGLITMFLSAFIHLMIACAVIVLLAPVLFEAVLPAQPPTFFLALAIYIIVSLSIGSILGLIIKNQAKLTMIAQLVFLPSIMLSGIMFPVDLLPDFLEMIGRIFPASWGYRLMLDKGFYLENLWYLILVFFAAVIVCGILLKKQKSD</sequence>
<keyword evidence="4 5" id="KW-0472">Membrane</keyword>
<dbReference type="InterPro" id="IPR013525">
    <property type="entry name" value="ABC2_TM"/>
</dbReference>
<accession>A0A1Z2XRA5</accession>
<proteinExistence type="predicted"/>
<dbReference type="AlphaFoldDB" id="A0A1Z2XRA5"/>
<comment type="subcellular location">
    <subcellularLocation>
        <location evidence="1">Membrane</location>
        <topology evidence="1">Multi-pass membrane protein</topology>
    </subcellularLocation>
</comment>
<feature type="transmembrane region" description="Helical" evidence="5">
    <location>
        <begin position="214"/>
        <end position="232"/>
    </location>
</feature>
<gene>
    <name evidence="7" type="ORF">ADH66_10010</name>
    <name evidence="8" type="ORF">I5Q82_00330</name>
</gene>
<protein>
    <submittedName>
        <fullName evidence="8">ABC transporter permease</fullName>
    </submittedName>
</protein>
<feature type="domain" description="ABC-2 type transporter transmembrane" evidence="6">
    <location>
        <begin position="11"/>
        <end position="205"/>
    </location>
</feature>
<feature type="transmembrane region" description="Helical" evidence="5">
    <location>
        <begin position="50"/>
        <end position="68"/>
    </location>
</feature>
<evidence type="ECO:0000313" key="9">
    <source>
        <dbReference type="Proteomes" id="UP000196710"/>
    </source>
</evidence>
<evidence type="ECO:0000256" key="2">
    <source>
        <dbReference type="ARBA" id="ARBA00022692"/>
    </source>
</evidence>
<dbReference type="GO" id="GO:0140359">
    <property type="term" value="F:ABC-type transporter activity"/>
    <property type="evidence" value="ECO:0007669"/>
    <property type="project" value="InterPro"/>
</dbReference>
<evidence type="ECO:0000256" key="1">
    <source>
        <dbReference type="ARBA" id="ARBA00004141"/>
    </source>
</evidence>
<dbReference type="KEGG" id="amur:ADH66_10010"/>
<feature type="transmembrane region" description="Helical" evidence="5">
    <location>
        <begin position="21"/>
        <end position="44"/>
    </location>
</feature>
<evidence type="ECO:0000256" key="5">
    <source>
        <dbReference type="SAM" id="Phobius"/>
    </source>
</evidence>
<reference evidence="7" key="1">
    <citation type="journal article" date="2017" name="Genome Announc.">
        <title>High-Quality Whole-Genome Sequences of the Oligo-Mouse-Microbiota Bacterial Community.</title>
        <authorList>
            <person name="Garzetti D."/>
            <person name="Brugiroux S."/>
            <person name="Bunk B."/>
            <person name="Pukall R."/>
            <person name="McCoy K.D."/>
            <person name="Macpherson A.J."/>
            <person name="Stecher B."/>
        </authorList>
    </citation>
    <scope>NUCLEOTIDE SEQUENCE</scope>
    <source>
        <strain evidence="7">KB18</strain>
    </source>
</reference>